<evidence type="ECO:0000259" key="2">
    <source>
        <dbReference type="Pfam" id="PF09990"/>
    </source>
</evidence>
<evidence type="ECO:0000256" key="1">
    <source>
        <dbReference type="SAM" id="Phobius"/>
    </source>
</evidence>
<name>B2FKT5_STRMK</name>
<dbReference type="InterPro" id="IPR019251">
    <property type="entry name" value="DUF2231_TM"/>
</dbReference>
<feature type="domain" description="DUF2231" evidence="2">
    <location>
        <begin position="18"/>
        <end position="128"/>
    </location>
</feature>
<keyword evidence="4" id="KW-1185">Reference proteome</keyword>
<dbReference type="EMBL" id="AM743169">
    <property type="protein sequence ID" value="CAQ47768.1"/>
    <property type="molecule type" value="Genomic_DNA"/>
</dbReference>
<proteinExistence type="predicted"/>
<sequence>MMVNPLAQAHRGLGTTLFSLLNPIPFGFFVGALIFDAIYLNSAEVMWGKAAAWLITFGLMIAILPRLINLFAVWRRNGTATRIDRIDFFLNLVAVVLAIWNAFVHSRDAYAVAVPGTILSALTVALIALGLILLSLQPPVLQGGRHG</sequence>
<dbReference type="KEGG" id="sml:Smlt4392A"/>
<dbReference type="eggNOG" id="COG4244">
    <property type="taxonomic scope" value="Bacteria"/>
</dbReference>
<gene>
    <name evidence="3" type="ORF">Smlt4392A</name>
</gene>
<protein>
    <recommendedName>
        <fullName evidence="2">DUF2231 domain-containing protein</fullName>
    </recommendedName>
</protein>
<reference evidence="3 4" key="1">
    <citation type="journal article" date="2008" name="Genome Biol.">
        <title>The complete genome, comparative and functional analysis of Stenotrophomonas maltophilia reveals an organism heavily shielded by drug resistance determinants.</title>
        <authorList>
            <person name="Crossman L.C."/>
            <person name="Gould V.C."/>
            <person name="Dow J.M."/>
            <person name="Vernikos G.S."/>
            <person name="Okazaki A."/>
            <person name="Sebaihia M."/>
            <person name="Saunders D."/>
            <person name="Arrowsmith C."/>
            <person name="Carver T."/>
            <person name="Peters N."/>
            <person name="Adlem E."/>
            <person name="Kerhornou A."/>
            <person name="Lord A."/>
            <person name="Murphy L."/>
            <person name="Seeger K."/>
            <person name="Squares R."/>
            <person name="Rutter S."/>
            <person name="Quail M.A."/>
            <person name="Rajandream M.A."/>
            <person name="Harris D."/>
            <person name="Churcher C."/>
            <person name="Bentley S.D."/>
            <person name="Parkhill J."/>
            <person name="Thomson N.R."/>
            <person name="Avison M.B."/>
        </authorList>
    </citation>
    <scope>NUCLEOTIDE SEQUENCE [LARGE SCALE GENOMIC DNA]</scope>
    <source>
        <strain evidence="3 4">K279a</strain>
    </source>
</reference>
<evidence type="ECO:0000313" key="4">
    <source>
        <dbReference type="Proteomes" id="UP000008840"/>
    </source>
</evidence>
<dbReference type="EnsemblBacteria" id="CAQ47768">
    <property type="protein sequence ID" value="CAQ47768"/>
    <property type="gene ID" value="Smlt4392A"/>
</dbReference>
<dbReference type="AlphaFoldDB" id="B2FKT5"/>
<accession>B2FKT5</accession>
<dbReference type="InterPro" id="IPR016923">
    <property type="entry name" value="UCP029509"/>
</dbReference>
<evidence type="ECO:0000313" key="3">
    <source>
        <dbReference type="EMBL" id="CAQ47768.1"/>
    </source>
</evidence>
<organism evidence="3 4">
    <name type="scientific">Stenotrophomonas maltophilia (strain K279a)</name>
    <dbReference type="NCBI Taxonomy" id="522373"/>
    <lineage>
        <taxon>Bacteria</taxon>
        <taxon>Pseudomonadati</taxon>
        <taxon>Pseudomonadota</taxon>
        <taxon>Gammaproteobacteria</taxon>
        <taxon>Lysobacterales</taxon>
        <taxon>Lysobacteraceae</taxon>
        <taxon>Stenotrophomonas</taxon>
        <taxon>Stenotrophomonas maltophilia group</taxon>
    </lineage>
</organism>
<dbReference type="Proteomes" id="UP000008840">
    <property type="component" value="Chromosome"/>
</dbReference>
<keyword evidence="1" id="KW-0812">Transmembrane</keyword>
<keyword evidence="1" id="KW-1133">Transmembrane helix</keyword>
<dbReference type="PIRSF" id="PIRSF029509">
    <property type="entry name" value="UCP029509"/>
    <property type="match status" value="1"/>
</dbReference>
<dbReference type="HOGENOM" id="CLU_107155_3_0_6"/>
<dbReference type="Pfam" id="PF09990">
    <property type="entry name" value="DUF2231"/>
    <property type="match status" value="1"/>
</dbReference>
<feature type="transmembrane region" description="Helical" evidence="1">
    <location>
        <begin position="109"/>
        <end position="136"/>
    </location>
</feature>
<feature type="transmembrane region" description="Helical" evidence="1">
    <location>
        <begin position="52"/>
        <end position="74"/>
    </location>
</feature>
<feature type="transmembrane region" description="Helical" evidence="1">
    <location>
        <begin position="20"/>
        <end position="40"/>
    </location>
</feature>
<feature type="transmembrane region" description="Helical" evidence="1">
    <location>
        <begin position="86"/>
        <end position="103"/>
    </location>
</feature>
<keyword evidence="1" id="KW-0472">Membrane</keyword>